<keyword evidence="2" id="KW-1185">Reference proteome</keyword>
<evidence type="ECO:0000313" key="1">
    <source>
        <dbReference type="EMBL" id="KAK8509427.1"/>
    </source>
</evidence>
<accession>A0ABR2BR59</accession>
<sequence>MKIRYKALACGDKVDPSISIVPSTSVIPEDLESILDREAKVPICKVEEPLEVQEVGDSSRVDGRLSDASMEGTVVPNIASLDVDPANHLDRTSEGNMREDWRVLEVSSLSKNWSNEEEAGIVNRLDDSHLGADGLKEVFVPVNEVLEGIGEIASLGVLFAKGEEFVAVEDVSVVVEYTWIRFNVEEEGDSAFVATT</sequence>
<dbReference type="EMBL" id="JBBPBM010000091">
    <property type="protein sequence ID" value="KAK8509427.1"/>
    <property type="molecule type" value="Genomic_DNA"/>
</dbReference>
<comment type="caution">
    <text evidence="1">The sequence shown here is derived from an EMBL/GenBank/DDBJ whole genome shotgun (WGS) entry which is preliminary data.</text>
</comment>
<proteinExistence type="predicted"/>
<dbReference type="Proteomes" id="UP001472677">
    <property type="component" value="Unassembled WGS sequence"/>
</dbReference>
<gene>
    <name evidence="1" type="ORF">V6N12_001436</name>
</gene>
<protein>
    <submittedName>
        <fullName evidence="1">Uncharacterized protein</fullName>
    </submittedName>
</protein>
<organism evidence="1 2">
    <name type="scientific">Hibiscus sabdariffa</name>
    <name type="common">roselle</name>
    <dbReference type="NCBI Taxonomy" id="183260"/>
    <lineage>
        <taxon>Eukaryota</taxon>
        <taxon>Viridiplantae</taxon>
        <taxon>Streptophyta</taxon>
        <taxon>Embryophyta</taxon>
        <taxon>Tracheophyta</taxon>
        <taxon>Spermatophyta</taxon>
        <taxon>Magnoliopsida</taxon>
        <taxon>eudicotyledons</taxon>
        <taxon>Gunneridae</taxon>
        <taxon>Pentapetalae</taxon>
        <taxon>rosids</taxon>
        <taxon>malvids</taxon>
        <taxon>Malvales</taxon>
        <taxon>Malvaceae</taxon>
        <taxon>Malvoideae</taxon>
        <taxon>Hibiscus</taxon>
    </lineage>
</organism>
<name>A0ABR2BR59_9ROSI</name>
<evidence type="ECO:0000313" key="2">
    <source>
        <dbReference type="Proteomes" id="UP001472677"/>
    </source>
</evidence>
<reference evidence="1 2" key="1">
    <citation type="journal article" date="2024" name="G3 (Bethesda)">
        <title>Genome assembly of Hibiscus sabdariffa L. provides insights into metabolisms of medicinal natural products.</title>
        <authorList>
            <person name="Kim T."/>
        </authorList>
    </citation>
    <scope>NUCLEOTIDE SEQUENCE [LARGE SCALE GENOMIC DNA]</scope>
    <source>
        <strain evidence="1">TK-2024</strain>
        <tissue evidence="1">Old leaves</tissue>
    </source>
</reference>